<dbReference type="Proteomes" id="UP000198480">
    <property type="component" value="Unassembled WGS sequence"/>
</dbReference>
<accession>A0A239G0G0</accession>
<keyword evidence="3" id="KW-1185">Reference proteome</keyword>
<feature type="domain" description="Glycosyltransferase 2-like" evidence="1">
    <location>
        <begin position="8"/>
        <end position="140"/>
    </location>
</feature>
<dbReference type="Gene3D" id="3.90.550.10">
    <property type="entry name" value="Spore Coat Polysaccharide Biosynthesis Protein SpsA, Chain A"/>
    <property type="match status" value="1"/>
</dbReference>
<name>A0A239G0G0_9BACT</name>
<gene>
    <name evidence="2" type="ORF">SAMN06295967_11438</name>
</gene>
<reference evidence="3" key="1">
    <citation type="submission" date="2017-06" db="EMBL/GenBank/DDBJ databases">
        <authorList>
            <person name="Varghese N."/>
            <person name="Submissions S."/>
        </authorList>
    </citation>
    <scope>NUCLEOTIDE SEQUENCE [LARGE SCALE GENOMIC DNA]</scope>
    <source>
        <strain evidence="3">5C</strain>
    </source>
</reference>
<dbReference type="OrthoDB" id="396512at2"/>
<organism evidence="2 3">
    <name type="scientific">Belliella buryatensis</name>
    <dbReference type="NCBI Taxonomy" id="1500549"/>
    <lineage>
        <taxon>Bacteria</taxon>
        <taxon>Pseudomonadati</taxon>
        <taxon>Bacteroidota</taxon>
        <taxon>Cytophagia</taxon>
        <taxon>Cytophagales</taxon>
        <taxon>Cyclobacteriaceae</taxon>
        <taxon>Belliella</taxon>
    </lineage>
</organism>
<dbReference type="InterPro" id="IPR029044">
    <property type="entry name" value="Nucleotide-diphossugar_trans"/>
</dbReference>
<dbReference type="PANTHER" id="PTHR43685:SF11">
    <property type="entry name" value="GLYCOSYLTRANSFERASE TAGX-RELATED"/>
    <property type="match status" value="1"/>
</dbReference>
<dbReference type="InterPro" id="IPR050834">
    <property type="entry name" value="Glycosyltransf_2"/>
</dbReference>
<keyword evidence="2" id="KW-0808">Transferase</keyword>
<dbReference type="AlphaFoldDB" id="A0A239G0G0"/>
<dbReference type="Pfam" id="PF00535">
    <property type="entry name" value="Glycos_transf_2"/>
    <property type="match status" value="1"/>
</dbReference>
<dbReference type="InterPro" id="IPR001173">
    <property type="entry name" value="Glyco_trans_2-like"/>
</dbReference>
<evidence type="ECO:0000259" key="1">
    <source>
        <dbReference type="Pfam" id="PF00535"/>
    </source>
</evidence>
<dbReference type="EMBL" id="FZOK01000014">
    <property type="protein sequence ID" value="SNS62188.1"/>
    <property type="molecule type" value="Genomic_DNA"/>
</dbReference>
<dbReference type="RefSeq" id="WP_089242055.1">
    <property type="nucleotide sequence ID" value="NZ_FZOK01000014.1"/>
</dbReference>
<evidence type="ECO:0000313" key="3">
    <source>
        <dbReference type="Proteomes" id="UP000198480"/>
    </source>
</evidence>
<evidence type="ECO:0000313" key="2">
    <source>
        <dbReference type="EMBL" id="SNS62188.1"/>
    </source>
</evidence>
<dbReference type="GO" id="GO:0016740">
    <property type="term" value="F:transferase activity"/>
    <property type="evidence" value="ECO:0007669"/>
    <property type="project" value="UniProtKB-KW"/>
</dbReference>
<proteinExistence type="predicted"/>
<dbReference type="SUPFAM" id="SSF53448">
    <property type="entry name" value="Nucleotide-diphospho-sugar transferases"/>
    <property type="match status" value="1"/>
</dbReference>
<sequence>MESLAKVSIICTVYNQADFVEETLDSVLNQSYSDVELIILDNGSQDSSKERIQEWIANHMGFECKFISLQNSINYCKAFNLGLNQISGEYTLDLSGDDQLCADHIERSLQTIIQNPTAVFSFSNAKLMDESGRIRPYYKRAQVQEIEDYLKTGSLYLEVIRGNPISASTMIFDTKTLKDLGGYDESLSYEDFDILIRLTRKYHGVFSDHIGLIKRVHAKSFSASQYLSRNSKMLPSTVKVCQKIKTINQTQEEDQALLSRVLFECKHALWSANFQSAEELLKIASSIRPQAMKVQIYQFFAMLRLDFSWFYPTITSIKSSFLKYF</sequence>
<protein>
    <submittedName>
        <fullName evidence="2">Glycosyltransferase, GT2 family</fullName>
    </submittedName>
</protein>
<dbReference type="PANTHER" id="PTHR43685">
    <property type="entry name" value="GLYCOSYLTRANSFERASE"/>
    <property type="match status" value="1"/>
</dbReference>